<dbReference type="Proteomes" id="UP000249623">
    <property type="component" value="Chromosome 1"/>
</dbReference>
<name>A0A2X3VGX8_STRSA</name>
<dbReference type="AlphaFoldDB" id="A0A2X3VGX8"/>
<proteinExistence type="predicted"/>
<evidence type="ECO:0000313" key="1">
    <source>
        <dbReference type="EMBL" id="SQF34999.1"/>
    </source>
</evidence>
<reference evidence="1 2" key="1">
    <citation type="submission" date="2018-06" db="EMBL/GenBank/DDBJ databases">
        <authorList>
            <consortium name="Pathogen Informatics"/>
            <person name="Doyle S."/>
        </authorList>
    </citation>
    <scope>NUCLEOTIDE SEQUENCE [LARGE SCALE GENOMIC DNA]</scope>
    <source>
        <strain evidence="1 2">NCTC11085</strain>
    </source>
</reference>
<evidence type="ECO:0000313" key="2">
    <source>
        <dbReference type="Proteomes" id="UP000249623"/>
    </source>
</evidence>
<accession>A0A2X3VGX8</accession>
<protein>
    <submittedName>
        <fullName evidence="1">Uncharacterized protein</fullName>
    </submittedName>
</protein>
<organism evidence="1 2">
    <name type="scientific">Streptococcus sanguinis</name>
    <dbReference type="NCBI Taxonomy" id="1305"/>
    <lineage>
        <taxon>Bacteria</taxon>
        <taxon>Bacillati</taxon>
        <taxon>Bacillota</taxon>
        <taxon>Bacilli</taxon>
        <taxon>Lactobacillales</taxon>
        <taxon>Streptococcaceae</taxon>
        <taxon>Streptococcus</taxon>
    </lineage>
</organism>
<gene>
    <name evidence="1" type="ORF">NCTC11085_01375</name>
</gene>
<sequence length="166" mass="19172">MTLKKQWNWNLGCSLLLVGVLASAFLFYLWAQNLGKYTLQPGQSISLTVNPRIQDVEYYSELILKKNDKNKLELNGREYWSVSGSELHYDLSNQNVFKWVRDESGELTESYVENSDSADIYIEKSNLIIQYQGEKVFDVTNNKPYTITITNVDDKTAHFEAQVVDK</sequence>
<dbReference type="EMBL" id="LS483346">
    <property type="protein sequence ID" value="SQF34999.1"/>
    <property type="molecule type" value="Genomic_DNA"/>
</dbReference>
<dbReference type="RefSeq" id="WP_002924310.1">
    <property type="nucleotide sequence ID" value="NZ_CP071430.1"/>
</dbReference>